<dbReference type="GeneID" id="96283783"/>
<name>A0A640UR97_9ACTN</name>
<accession>A0A640UR97</accession>
<evidence type="ECO:0000313" key="2">
    <source>
        <dbReference type="Proteomes" id="UP000431826"/>
    </source>
</evidence>
<sequence length="52" mass="5564">MGAQGTPGWNGRAAVSPDDWIAVELEKAPELTPERIGNPADLFERVQMAEAA</sequence>
<proteinExistence type="predicted"/>
<reference evidence="1 2" key="1">
    <citation type="submission" date="2019-12" db="EMBL/GenBank/DDBJ databases">
        <title>Whole genome shotgun sequence of Streptomyces tubercidicus NBRC 13090.</title>
        <authorList>
            <person name="Ichikawa N."/>
            <person name="Kimura A."/>
            <person name="Kitahashi Y."/>
            <person name="Komaki H."/>
            <person name="Tamura T."/>
        </authorList>
    </citation>
    <scope>NUCLEOTIDE SEQUENCE [LARGE SCALE GENOMIC DNA]</scope>
    <source>
        <strain evidence="1 2">NBRC 13090</strain>
    </source>
</reference>
<evidence type="ECO:0000313" key="1">
    <source>
        <dbReference type="EMBL" id="GFE37990.1"/>
    </source>
</evidence>
<dbReference type="AlphaFoldDB" id="A0A640UR97"/>
<dbReference type="RefSeq" id="WP_159743917.1">
    <property type="nucleotide sequence ID" value="NZ_BLIR01000001.1"/>
</dbReference>
<gene>
    <name evidence="1" type="ORF">Stube_26630</name>
</gene>
<keyword evidence="2" id="KW-1185">Reference proteome</keyword>
<protein>
    <submittedName>
        <fullName evidence="1">Uncharacterized protein</fullName>
    </submittedName>
</protein>
<dbReference type="OrthoDB" id="9960470at2"/>
<dbReference type="Proteomes" id="UP000431826">
    <property type="component" value="Unassembled WGS sequence"/>
</dbReference>
<dbReference type="EMBL" id="BLIR01000001">
    <property type="protein sequence ID" value="GFE37990.1"/>
    <property type="molecule type" value="Genomic_DNA"/>
</dbReference>
<organism evidence="1 2">
    <name type="scientific">Streptomyces tubercidicus</name>
    <dbReference type="NCBI Taxonomy" id="47759"/>
    <lineage>
        <taxon>Bacteria</taxon>
        <taxon>Bacillati</taxon>
        <taxon>Actinomycetota</taxon>
        <taxon>Actinomycetes</taxon>
        <taxon>Kitasatosporales</taxon>
        <taxon>Streptomycetaceae</taxon>
        <taxon>Streptomyces</taxon>
    </lineage>
</organism>
<comment type="caution">
    <text evidence="1">The sequence shown here is derived from an EMBL/GenBank/DDBJ whole genome shotgun (WGS) entry which is preliminary data.</text>
</comment>